<name>A0A1H8DDC5_9SPHI</name>
<reference evidence="4" key="1">
    <citation type="submission" date="2016-10" db="EMBL/GenBank/DDBJ databases">
        <authorList>
            <person name="Varghese N."/>
            <person name="Submissions S."/>
        </authorList>
    </citation>
    <scope>NUCLEOTIDE SEQUENCE [LARGE SCALE GENOMIC DNA]</scope>
    <source>
        <strain evidence="4">Gh-48</strain>
    </source>
</reference>
<dbReference type="NCBIfam" id="TIGR03891">
    <property type="entry name" value="thiopep_ocin"/>
    <property type="match status" value="1"/>
</dbReference>
<protein>
    <submittedName>
        <fullName evidence="3">Thiopeptide-type bacteriocin biosynthesis domain-containing protein</fullName>
    </submittedName>
</protein>
<dbReference type="Pfam" id="PF14028">
    <property type="entry name" value="Lant_dehydr_C"/>
    <property type="match status" value="1"/>
</dbReference>
<dbReference type="OrthoDB" id="1273722at2"/>
<sequence length="1017" mass="117519">MMEQYVFLNDLILRTPLLSYRDYDLNALPDVINDESFRAALFLANLTLYRLLEAKRFNWSELSAKERLTVSRYYNRMCFRPTPFGAFAAFYTAEWGNDETLLVTSGNRNRLHLWLDQEISVKLAKGLTDRNAEKGLYCLNPTIYLINREVRFVKTIISNKPGFEFSVESMDENQLIRSLLKYIRSEPRTVSDLIGLICQKTGCSSDDAREYVDFMIDAQLIRSLWETNISGKDLLARLLHEGLVADSPFKKDLVDLHQALNGMRSADTRVLSQLKERITALLLTETGDERSRQVFYVGLEGKVAEGKLGAHFQEDIRGALRALSFLVPHVRPSGLRQFIIDFKARYDRQRVPLLQVLDPELGIGYDTASLDKDQADLLKDIKFNDVRTRHVLVEWTPVHRLLFRKWCENIVPGSALVIDEKDLTDLKAMENTVDLPASFPVMFRIFDSQVYLESAGAATANSIIGRFTIWSEEITQIARHIAELEQAATPDMIFAEITQLSGHHVDNISRRQAIYPFEIPVNAISILPGDKQLPLADLVLSVRDDELVLESLSLNRRVMPRMSSAYNYNHNGLAVFRLLCDLQYQDIQANLNLDMEQLFPGMAFYPRVSYRGTILCLAKWYLSKQQIAYLTGGAPADFSVRLGEVKQLLTLPDTVAITRHDQQIVFNLSDKLDQSFFRDCLRGAEQLLLQEYPIAAGDIVRQVKGKPLAGQFVAFLFNSNIKYQDKISRQSLLTADVQRDYILGSQWVYLKIYCHPRSVNQLLVRKVLPRLRVLGKQRLLSWFFIRYVDAGHHIRLRLRIKDDELGTVLQQLKERLAGALHFQLVREYQADTYRRELERYGADIIELVEDLFCASSEIILAFIRRSMAKDFPFSYHSLAFVTICGMVEAWWGSLDEQLHFLRQMSGTFYAEFSEDKSLRIDLDLKYRAIKKEISGLLKDHLYFSRLRIQRWADLFYLKQSRILAYAETFPAERKTQLLADLIHLHLNRLFTDKQRNQELIVYYCLYKQKLAERALSK</sequence>
<gene>
    <name evidence="3" type="ORF">SAMN05192574_102307</name>
</gene>
<dbReference type="RefSeq" id="WP_091209381.1">
    <property type="nucleotide sequence ID" value="NZ_FOCL01000002.1"/>
</dbReference>
<dbReference type="Proteomes" id="UP000198942">
    <property type="component" value="Unassembled WGS sequence"/>
</dbReference>
<dbReference type="EMBL" id="FOCL01000002">
    <property type="protein sequence ID" value="SEN05290.1"/>
    <property type="molecule type" value="Genomic_DNA"/>
</dbReference>
<organism evidence="3 4">
    <name type="scientific">Mucilaginibacter gossypiicola</name>
    <dbReference type="NCBI Taxonomy" id="551995"/>
    <lineage>
        <taxon>Bacteria</taxon>
        <taxon>Pseudomonadati</taxon>
        <taxon>Bacteroidota</taxon>
        <taxon>Sphingobacteriia</taxon>
        <taxon>Sphingobacteriales</taxon>
        <taxon>Sphingobacteriaceae</taxon>
        <taxon>Mucilaginibacter</taxon>
    </lineage>
</organism>
<dbReference type="Pfam" id="PF04738">
    <property type="entry name" value="Lant_dehydr_N"/>
    <property type="match status" value="1"/>
</dbReference>
<proteinExistence type="predicted"/>
<dbReference type="STRING" id="551995.SAMN05192574_102307"/>
<accession>A0A1H8DDC5</accession>
<evidence type="ECO:0000313" key="4">
    <source>
        <dbReference type="Proteomes" id="UP000198942"/>
    </source>
</evidence>
<feature type="domain" description="Thiopeptide-type bacteriocin biosynthesis" evidence="2">
    <location>
        <begin position="747"/>
        <end position="1007"/>
    </location>
</feature>
<evidence type="ECO:0000259" key="2">
    <source>
        <dbReference type="Pfam" id="PF14028"/>
    </source>
</evidence>
<keyword evidence="4" id="KW-1185">Reference proteome</keyword>
<evidence type="ECO:0000259" key="1">
    <source>
        <dbReference type="Pfam" id="PF04738"/>
    </source>
</evidence>
<evidence type="ECO:0000313" key="3">
    <source>
        <dbReference type="EMBL" id="SEN05290.1"/>
    </source>
</evidence>
<dbReference type="InterPro" id="IPR006827">
    <property type="entry name" value="Lant_deHydtase_N"/>
</dbReference>
<dbReference type="AlphaFoldDB" id="A0A1H8DDC5"/>
<feature type="domain" description="Lantibiotic dehydratase N-terminal" evidence="1">
    <location>
        <begin position="34"/>
        <end position="674"/>
    </location>
</feature>
<dbReference type="InterPro" id="IPR023809">
    <property type="entry name" value="Thiopep_bacteriocin_synth_dom"/>
</dbReference>